<name>A0A369M8V4_9ACTN</name>
<gene>
    <name evidence="3" type="ORF">C1877_02465</name>
</gene>
<dbReference type="InterPro" id="IPR023198">
    <property type="entry name" value="PGP-like_dom2"/>
</dbReference>
<dbReference type="Proteomes" id="UP000254000">
    <property type="component" value="Unassembled WGS sequence"/>
</dbReference>
<dbReference type="SFLD" id="SFLDS00003">
    <property type="entry name" value="Haloacid_Dehalogenase"/>
    <property type="match status" value="1"/>
</dbReference>
<dbReference type="EMBL" id="PPTS01000001">
    <property type="protein sequence ID" value="RDB67309.1"/>
    <property type="molecule type" value="Genomic_DNA"/>
</dbReference>
<protein>
    <submittedName>
        <fullName evidence="3">Haloacid dehalogenase type II</fullName>
    </submittedName>
</protein>
<evidence type="ECO:0000313" key="3">
    <source>
        <dbReference type="EMBL" id="RDB67309.1"/>
    </source>
</evidence>
<dbReference type="NCBIfam" id="TIGR01493">
    <property type="entry name" value="HAD-SF-IA-v2"/>
    <property type="match status" value="1"/>
</dbReference>
<dbReference type="Gene3D" id="1.10.150.240">
    <property type="entry name" value="Putative phosphatase, domain 2"/>
    <property type="match status" value="1"/>
</dbReference>
<dbReference type="RefSeq" id="WP_015539447.1">
    <property type="nucleotide sequence ID" value="NZ_CABMMS010000001.1"/>
</dbReference>
<dbReference type="InterPro" id="IPR006439">
    <property type="entry name" value="HAD-SF_hydro_IA"/>
</dbReference>
<dbReference type="PRINTS" id="PR00413">
    <property type="entry name" value="HADHALOGNASE"/>
</dbReference>
<dbReference type="InterPro" id="IPR051540">
    <property type="entry name" value="S-2-haloacid_dehalogenase"/>
</dbReference>
<proteinExistence type="inferred from homology"/>
<evidence type="ECO:0000256" key="2">
    <source>
        <dbReference type="ARBA" id="ARBA00022801"/>
    </source>
</evidence>
<evidence type="ECO:0000313" key="4">
    <source>
        <dbReference type="Proteomes" id="UP000254000"/>
    </source>
</evidence>
<dbReference type="GeneID" id="78358578"/>
<dbReference type="SFLD" id="SFLDG01135">
    <property type="entry name" value="C1.5.6:_HAD__Beta-PGM__Phospha"/>
    <property type="match status" value="1"/>
</dbReference>
<dbReference type="Pfam" id="PF00702">
    <property type="entry name" value="Hydrolase"/>
    <property type="match status" value="1"/>
</dbReference>
<keyword evidence="4" id="KW-1185">Reference proteome</keyword>
<dbReference type="Gene3D" id="3.40.50.1000">
    <property type="entry name" value="HAD superfamily/HAD-like"/>
    <property type="match status" value="1"/>
</dbReference>
<dbReference type="InterPro" id="IPR023214">
    <property type="entry name" value="HAD_sf"/>
</dbReference>
<dbReference type="SFLD" id="SFLDF00045">
    <property type="entry name" value="2-haloacid_dehalogenase"/>
    <property type="match status" value="1"/>
</dbReference>
<sequence length="222" mass="24829">MIEAIAFDAYGTLYDVYSVERKCEEEYPASGAAMSRLWRQKQLEYSWLRTLMGRYADFWHVTEDALRYTLAELGLEGDEEKIAAIMATYLELEMYPEVIEAMARFGTRKKAILTNGNLGMIEPLVARSGLGAHLDACLSADETGLFKVRPEVYQLAVDHLGVARERLLFVSSNGWDVAGAKAFGFTVGWLNRRGLPPEELGVRADYEATNLLELAEMVEASA</sequence>
<keyword evidence="2" id="KW-0378">Hydrolase</keyword>
<dbReference type="OrthoDB" id="3680851at2"/>
<dbReference type="AlphaFoldDB" id="A0A369M8V4"/>
<dbReference type="PANTHER" id="PTHR43316">
    <property type="entry name" value="HYDROLASE, HALOACID DELAHOGENASE-RELATED"/>
    <property type="match status" value="1"/>
</dbReference>
<dbReference type="CDD" id="cd02588">
    <property type="entry name" value="HAD_L2-DEX"/>
    <property type="match status" value="1"/>
</dbReference>
<dbReference type="PANTHER" id="PTHR43316:SF3">
    <property type="entry name" value="HALOACID DEHALOGENASE, TYPE II (AFU_ORTHOLOGUE AFUA_2G07750)-RELATED"/>
    <property type="match status" value="1"/>
</dbReference>
<evidence type="ECO:0000256" key="1">
    <source>
        <dbReference type="ARBA" id="ARBA00008106"/>
    </source>
</evidence>
<dbReference type="InterPro" id="IPR006328">
    <property type="entry name" value="2-HAD"/>
</dbReference>
<comment type="caution">
    <text evidence="3">The sequence shown here is derived from an EMBL/GenBank/DDBJ whole genome shotgun (WGS) entry which is preliminary data.</text>
</comment>
<dbReference type="NCBIfam" id="TIGR01428">
    <property type="entry name" value="HAD_type_II"/>
    <property type="match status" value="1"/>
</dbReference>
<dbReference type="InterPro" id="IPR036412">
    <property type="entry name" value="HAD-like_sf"/>
</dbReference>
<organism evidence="3 4">
    <name type="scientific">Gordonibacter pamelaeae</name>
    <dbReference type="NCBI Taxonomy" id="471189"/>
    <lineage>
        <taxon>Bacteria</taxon>
        <taxon>Bacillati</taxon>
        <taxon>Actinomycetota</taxon>
        <taxon>Coriobacteriia</taxon>
        <taxon>Eggerthellales</taxon>
        <taxon>Eggerthellaceae</taxon>
        <taxon>Gordonibacter</taxon>
    </lineage>
</organism>
<dbReference type="GO" id="GO:0019120">
    <property type="term" value="F:hydrolase activity, acting on acid halide bonds, in C-halide compounds"/>
    <property type="evidence" value="ECO:0007669"/>
    <property type="project" value="InterPro"/>
</dbReference>
<comment type="similarity">
    <text evidence="1">Belongs to the HAD-like hydrolase superfamily. S-2-haloalkanoic acid dehalogenase family.</text>
</comment>
<dbReference type="SUPFAM" id="SSF56784">
    <property type="entry name" value="HAD-like"/>
    <property type="match status" value="1"/>
</dbReference>
<accession>A0A369M8V4</accession>
<dbReference type="SFLD" id="SFLDG01129">
    <property type="entry name" value="C1.5:_HAD__Beta-PGM__Phosphata"/>
    <property type="match status" value="1"/>
</dbReference>
<reference evidence="3 4" key="1">
    <citation type="journal article" date="2018" name="Elife">
        <title>Discovery and characterization of a prevalent human gut bacterial enzyme sufficient for the inactivation of a family of plant toxins.</title>
        <authorList>
            <person name="Koppel N."/>
            <person name="Bisanz J.E."/>
            <person name="Pandelia M.E."/>
            <person name="Turnbaugh P.J."/>
            <person name="Balskus E.P."/>
        </authorList>
    </citation>
    <scope>NUCLEOTIDE SEQUENCE [LARGE SCALE GENOMIC DNA]</scope>
    <source>
        <strain evidence="3 4">3C</strain>
    </source>
</reference>